<accession>A0AB34JP84</accession>
<dbReference type="PANTHER" id="PTHR24113">
    <property type="entry name" value="RAN GTPASE-ACTIVATING PROTEIN 1"/>
    <property type="match status" value="1"/>
</dbReference>
<evidence type="ECO:0000313" key="5">
    <source>
        <dbReference type="EMBL" id="KAL1523680.1"/>
    </source>
</evidence>
<dbReference type="InterPro" id="IPR027038">
    <property type="entry name" value="RanGap"/>
</dbReference>
<feature type="region of interest" description="Disordered" evidence="4">
    <location>
        <begin position="288"/>
        <end position="311"/>
    </location>
</feature>
<keyword evidence="3" id="KW-0677">Repeat</keyword>
<dbReference type="AlphaFoldDB" id="A0AB34JP84"/>
<dbReference type="EMBL" id="JBGBPQ010000005">
    <property type="protein sequence ID" value="KAL1523680.1"/>
    <property type="molecule type" value="Genomic_DNA"/>
</dbReference>
<evidence type="ECO:0000256" key="1">
    <source>
        <dbReference type="ARBA" id="ARBA00022468"/>
    </source>
</evidence>
<dbReference type="Pfam" id="PF13516">
    <property type="entry name" value="LRR_6"/>
    <property type="match status" value="3"/>
</dbReference>
<evidence type="ECO:0000256" key="2">
    <source>
        <dbReference type="ARBA" id="ARBA00022614"/>
    </source>
</evidence>
<dbReference type="GO" id="GO:0005096">
    <property type="term" value="F:GTPase activator activity"/>
    <property type="evidence" value="ECO:0007669"/>
    <property type="project" value="UniProtKB-KW"/>
</dbReference>
<dbReference type="GO" id="GO:0031267">
    <property type="term" value="F:small GTPase binding"/>
    <property type="evidence" value="ECO:0007669"/>
    <property type="project" value="TreeGrafter"/>
</dbReference>
<evidence type="ECO:0000256" key="3">
    <source>
        <dbReference type="ARBA" id="ARBA00022737"/>
    </source>
</evidence>
<proteinExistence type="predicted"/>
<keyword evidence="6" id="KW-1185">Reference proteome</keyword>
<sequence length="388" mass="40999">MAHPRSAVDLTGELVAHPPEDLDKFFQAVLTQCPQLQSLDLAANGLGDSGVASLMGAMRHPDVCKHLAFLGLARNDICDSGGRRIATWLALSSRPLERLDLRDNSLGDAAASAFAAVLAANRSLHHLSLLHNSIGHAGAQSLALALRHNQTLVTLDLRLNLIAPGELHAMLGRQCANGDASAAALLPNEHGETVSCAPHVVDPRDCETRAAPTVHPHEGRQQAAPAVDPLERGRQVALSPCQRGEEGGSAPIESDAACRRGTEVEVTAAGQRLQVRGRPSLDMLLATDSESDHQDDTPRAQSVSDAPSSMEPLRTCHATDGEVASLSGQVKPSPLSNTAAIAMRLGLSVPPGFVQQWQQQMSVRAERSYLDDVLCAAATLKLALCVDP</sequence>
<reference evidence="5 6" key="1">
    <citation type="journal article" date="2024" name="Science">
        <title>Giant polyketide synthase enzymes in the biosynthesis of giant marine polyether toxins.</title>
        <authorList>
            <person name="Fallon T.R."/>
            <person name="Shende V.V."/>
            <person name="Wierzbicki I.H."/>
            <person name="Pendleton A.L."/>
            <person name="Watervoot N.F."/>
            <person name="Auber R.P."/>
            <person name="Gonzalez D.J."/>
            <person name="Wisecaver J.H."/>
            <person name="Moore B.S."/>
        </authorList>
    </citation>
    <scope>NUCLEOTIDE SEQUENCE [LARGE SCALE GENOMIC DNA]</scope>
    <source>
        <strain evidence="5 6">12B1</strain>
    </source>
</reference>
<dbReference type="SUPFAM" id="SSF52047">
    <property type="entry name" value="RNI-like"/>
    <property type="match status" value="1"/>
</dbReference>
<name>A0AB34JP84_PRYPA</name>
<dbReference type="GO" id="GO:0006913">
    <property type="term" value="P:nucleocytoplasmic transport"/>
    <property type="evidence" value="ECO:0007669"/>
    <property type="project" value="TreeGrafter"/>
</dbReference>
<dbReference type="SMART" id="SM00368">
    <property type="entry name" value="LRR_RI"/>
    <property type="match status" value="4"/>
</dbReference>
<keyword evidence="1" id="KW-0343">GTPase activation</keyword>
<dbReference type="GO" id="GO:0005829">
    <property type="term" value="C:cytosol"/>
    <property type="evidence" value="ECO:0007669"/>
    <property type="project" value="TreeGrafter"/>
</dbReference>
<comment type="caution">
    <text evidence="5">The sequence shown here is derived from an EMBL/GenBank/DDBJ whole genome shotgun (WGS) entry which is preliminary data.</text>
</comment>
<evidence type="ECO:0000256" key="4">
    <source>
        <dbReference type="SAM" id="MobiDB-lite"/>
    </source>
</evidence>
<protein>
    <submittedName>
        <fullName evidence="5">Uncharacterized protein</fullName>
    </submittedName>
</protein>
<dbReference type="Gene3D" id="3.80.10.10">
    <property type="entry name" value="Ribonuclease Inhibitor"/>
    <property type="match status" value="1"/>
</dbReference>
<dbReference type="Proteomes" id="UP001515480">
    <property type="component" value="Unassembled WGS sequence"/>
</dbReference>
<organism evidence="5 6">
    <name type="scientific">Prymnesium parvum</name>
    <name type="common">Toxic golden alga</name>
    <dbReference type="NCBI Taxonomy" id="97485"/>
    <lineage>
        <taxon>Eukaryota</taxon>
        <taxon>Haptista</taxon>
        <taxon>Haptophyta</taxon>
        <taxon>Prymnesiophyceae</taxon>
        <taxon>Prymnesiales</taxon>
        <taxon>Prymnesiaceae</taxon>
        <taxon>Prymnesium</taxon>
    </lineage>
</organism>
<dbReference type="InterPro" id="IPR032675">
    <property type="entry name" value="LRR_dom_sf"/>
</dbReference>
<dbReference type="PANTHER" id="PTHR24113:SF12">
    <property type="entry name" value="RAN GTPASE-ACTIVATING PROTEIN 1"/>
    <property type="match status" value="1"/>
</dbReference>
<dbReference type="GO" id="GO:0048471">
    <property type="term" value="C:perinuclear region of cytoplasm"/>
    <property type="evidence" value="ECO:0007669"/>
    <property type="project" value="TreeGrafter"/>
</dbReference>
<gene>
    <name evidence="5" type="ORF">AB1Y20_018613</name>
</gene>
<evidence type="ECO:0000313" key="6">
    <source>
        <dbReference type="Proteomes" id="UP001515480"/>
    </source>
</evidence>
<dbReference type="GO" id="GO:0005634">
    <property type="term" value="C:nucleus"/>
    <property type="evidence" value="ECO:0007669"/>
    <property type="project" value="TreeGrafter"/>
</dbReference>
<keyword evidence="2" id="KW-0433">Leucine-rich repeat</keyword>
<dbReference type="InterPro" id="IPR001611">
    <property type="entry name" value="Leu-rich_rpt"/>
</dbReference>